<dbReference type="Proteomes" id="UP000019384">
    <property type="component" value="Unassembled WGS sequence"/>
</dbReference>
<keyword evidence="11" id="KW-0813">Transport</keyword>
<dbReference type="AlphaFoldDB" id="W6MUP6"/>
<keyword evidence="11" id="KW-0653">Protein transport</keyword>
<keyword evidence="7" id="KW-0677">Repeat</keyword>
<evidence type="ECO:0000256" key="1">
    <source>
        <dbReference type="ARBA" id="ARBA00004275"/>
    </source>
</evidence>
<evidence type="ECO:0000256" key="9">
    <source>
        <dbReference type="ARBA" id="ARBA00022843"/>
    </source>
</evidence>
<organism evidence="16 17">
    <name type="scientific">Kuraishia capsulata CBS 1993</name>
    <dbReference type="NCBI Taxonomy" id="1382522"/>
    <lineage>
        <taxon>Eukaryota</taxon>
        <taxon>Fungi</taxon>
        <taxon>Dikarya</taxon>
        <taxon>Ascomycota</taxon>
        <taxon>Saccharomycotina</taxon>
        <taxon>Pichiomycetes</taxon>
        <taxon>Pichiales</taxon>
        <taxon>Pichiaceae</taxon>
        <taxon>Kuraishia</taxon>
    </lineage>
</organism>
<evidence type="ECO:0000256" key="14">
    <source>
        <dbReference type="PROSITE-ProRule" id="PRU00339"/>
    </source>
</evidence>
<reference evidence="16" key="2">
    <citation type="submission" date="2014-02" db="EMBL/GenBank/DDBJ databases">
        <title>Complete DNA sequence of /Kuraishia capsulata/ illustrates novel genomic features among budding yeasts (/Saccharomycotina/).</title>
        <authorList>
            <person name="Morales L."/>
            <person name="Noel B."/>
            <person name="Porcel B."/>
            <person name="Marcet-Houben M."/>
            <person name="Hullo M-F."/>
            <person name="Sacerdot C."/>
            <person name="Tekaia F."/>
            <person name="Leh-Louis V."/>
            <person name="Despons L."/>
            <person name="Khanna V."/>
            <person name="Aury J-M."/>
            <person name="Barbe V."/>
            <person name="Couloux A."/>
            <person name="Labadie K."/>
            <person name="Pelletier E."/>
            <person name="Souciet J-L."/>
            <person name="Boekhout T."/>
            <person name="Gabaldon T."/>
            <person name="Wincker P."/>
            <person name="Dujon B."/>
        </authorList>
    </citation>
    <scope>NUCLEOTIDE SEQUENCE</scope>
    <source>
        <strain evidence="16">CBS 1993</strain>
    </source>
</reference>
<keyword evidence="5" id="KW-0963">Cytoplasm</keyword>
<evidence type="ECO:0000256" key="15">
    <source>
        <dbReference type="SAM" id="MobiDB-lite"/>
    </source>
</evidence>
<keyword evidence="9" id="KW-0832">Ubl conjugation</keyword>
<accession>W6MUP6</accession>
<dbReference type="SMART" id="SM00028">
    <property type="entry name" value="TPR"/>
    <property type="match status" value="4"/>
</dbReference>
<feature type="repeat" description="TPR" evidence="14">
    <location>
        <begin position="421"/>
        <end position="454"/>
    </location>
</feature>
<evidence type="ECO:0000256" key="2">
    <source>
        <dbReference type="ARBA" id="ARBA00004514"/>
    </source>
</evidence>
<evidence type="ECO:0000256" key="12">
    <source>
        <dbReference type="ARBA" id="ARBA00023140"/>
    </source>
</evidence>
<comment type="subcellular location">
    <subcellularLocation>
        <location evidence="2">Cytoplasm</location>
        <location evidence="2">Cytosol</location>
    </subcellularLocation>
    <subcellularLocation>
        <location evidence="1">Peroxisome</location>
    </subcellularLocation>
</comment>
<evidence type="ECO:0000256" key="8">
    <source>
        <dbReference type="ARBA" id="ARBA00022803"/>
    </source>
</evidence>
<reference evidence="16" key="1">
    <citation type="submission" date="2013-12" db="EMBL/GenBank/DDBJ databases">
        <authorList>
            <person name="Genoscope - CEA"/>
        </authorList>
    </citation>
    <scope>NUCLEOTIDE SEQUENCE</scope>
    <source>
        <strain evidence="16">CBS 1993</strain>
    </source>
</reference>
<dbReference type="STRING" id="1382522.W6MUP6"/>
<dbReference type="PROSITE" id="PS50293">
    <property type="entry name" value="TPR_REGION"/>
    <property type="match status" value="1"/>
</dbReference>
<keyword evidence="12" id="KW-0576">Peroxisome</keyword>
<dbReference type="PANTHER" id="PTHR10130:SF0">
    <property type="entry name" value="GH08708P"/>
    <property type="match status" value="1"/>
</dbReference>
<evidence type="ECO:0000256" key="5">
    <source>
        <dbReference type="ARBA" id="ARBA00022490"/>
    </source>
</evidence>
<dbReference type="RefSeq" id="XP_022461442.1">
    <property type="nucleotide sequence ID" value="XM_022600640.1"/>
</dbReference>
<dbReference type="GO" id="GO:0030674">
    <property type="term" value="F:protein-macromolecule adaptor activity"/>
    <property type="evidence" value="ECO:0007669"/>
    <property type="project" value="EnsemblFungi"/>
</dbReference>
<evidence type="ECO:0000313" key="17">
    <source>
        <dbReference type="Proteomes" id="UP000019384"/>
    </source>
</evidence>
<sequence>MSLLGGGSECSTGANPLAHFNKHAQEDTSLQQSLRNQPGQQRRMMLREENQMSMSEKQHMESFMRNDQTGAFSFQPMANELSNIHRHTPLANQNIQRGNQFNPQEFQQLNMRAESAGPGWTSEFSQSVSHSPAQLPSQQQQPSMMRSSLNRPLMGGMSSGFMMGRSAMSHAPGVHANQADAGRVVEVESMQQWEDTFKEYEAGLQGREDEPIEVNANIMDGAFEQVWDNIQETYADTELTNDEYQAAWEKDFEQYAISRMNYGKYAFEEQNQFANDPDAYEIGLKLMESGAKLSEAALAFEAAVQQNPDHVNAWLKLGEVQTQNEKESAGISALEKCLQLSPENLPALMTLAISYVNDGYDNAAYATLERWIQTKYPQIAQQARVENPDIEADDRVALNKRITQLFIKAAQLSPDVANMDPDVQTGLGVLFYSIEEFDKTMDCFRAAIGVRPDDALSWNRLGASLANSNRPEEAIEAYSRALQLNPNFVRARYNLGVSYINMGMYDDAIEHLLTGLSMHKVDGLEEIPDGMVSNQSTSLLETLKRALLAMDRRDLIDKVKPGMDADSFRKFLF</sequence>
<keyword evidence="11" id="KW-0811">Translocation</keyword>
<keyword evidence="10" id="KW-0882">Thioester bond</keyword>
<dbReference type="GO" id="GO:0016560">
    <property type="term" value="P:protein import into peroxisome matrix, docking"/>
    <property type="evidence" value="ECO:0007669"/>
    <property type="project" value="EnsemblFungi"/>
</dbReference>
<keyword evidence="6" id="KW-1017">Isopeptide bond</keyword>
<dbReference type="HOGENOM" id="CLU_013516_3_0_1"/>
<feature type="compositionally biased region" description="Low complexity" evidence="15">
    <location>
        <begin position="131"/>
        <end position="148"/>
    </location>
</feature>
<evidence type="ECO:0000256" key="4">
    <source>
        <dbReference type="ARBA" id="ARBA00014710"/>
    </source>
</evidence>
<dbReference type="Pfam" id="PF13432">
    <property type="entry name" value="TPR_16"/>
    <property type="match status" value="1"/>
</dbReference>
<evidence type="ECO:0000256" key="10">
    <source>
        <dbReference type="ARBA" id="ARBA00022966"/>
    </source>
</evidence>
<evidence type="ECO:0000256" key="11">
    <source>
        <dbReference type="ARBA" id="ARBA00023010"/>
    </source>
</evidence>
<gene>
    <name evidence="16" type="ORF">KUCA_T00005445001</name>
</gene>
<dbReference type="GO" id="GO:0005829">
    <property type="term" value="C:cytosol"/>
    <property type="evidence" value="ECO:0007669"/>
    <property type="project" value="UniProtKB-SubCell"/>
</dbReference>
<feature type="repeat" description="TPR" evidence="14">
    <location>
        <begin position="455"/>
        <end position="488"/>
    </location>
</feature>
<comment type="similarity">
    <text evidence="3">Belongs to the peroxisomal targeting signal receptor family.</text>
</comment>
<feature type="repeat" description="TPR" evidence="14">
    <location>
        <begin position="489"/>
        <end position="522"/>
    </location>
</feature>
<evidence type="ECO:0000256" key="13">
    <source>
        <dbReference type="ARBA" id="ARBA00032505"/>
    </source>
</evidence>
<dbReference type="InterPro" id="IPR011990">
    <property type="entry name" value="TPR-like_helical_dom_sf"/>
</dbReference>
<feature type="region of interest" description="Disordered" evidence="15">
    <location>
        <begin position="114"/>
        <end position="148"/>
    </location>
</feature>
<dbReference type="GeneID" id="34522830"/>
<dbReference type="GO" id="GO:0005778">
    <property type="term" value="C:peroxisomal membrane"/>
    <property type="evidence" value="ECO:0007669"/>
    <property type="project" value="EnsemblFungi"/>
</dbReference>
<dbReference type="SUPFAM" id="SSF48452">
    <property type="entry name" value="TPR-like"/>
    <property type="match status" value="1"/>
</dbReference>
<dbReference type="OrthoDB" id="10006023at2759"/>
<dbReference type="GO" id="GO:1990429">
    <property type="term" value="C:peroxisomal importomer complex"/>
    <property type="evidence" value="ECO:0007669"/>
    <property type="project" value="EnsemblFungi"/>
</dbReference>
<protein>
    <recommendedName>
        <fullName evidence="4">Peroxisomal targeting signal receptor</fullName>
    </recommendedName>
    <alternativeName>
        <fullName evidence="13">Peroxin-5</fullName>
    </alternativeName>
</protein>
<dbReference type="InterPro" id="IPR024111">
    <property type="entry name" value="PEX5/PEX5L"/>
</dbReference>
<keyword evidence="8 14" id="KW-0802">TPR repeat</keyword>
<proteinExistence type="inferred from homology"/>
<evidence type="ECO:0000256" key="6">
    <source>
        <dbReference type="ARBA" id="ARBA00022499"/>
    </source>
</evidence>
<feature type="repeat" description="TPR" evidence="14">
    <location>
        <begin position="311"/>
        <end position="344"/>
    </location>
</feature>
<evidence type="ECO:0000256" key="3">
    <source>
        <dbReference type="ARBA" id="ARBA00005348"/>
    </source>
</evidence>
<keyword evidence="17" id="KW-1185">Reference proteome</keyword>
<dbReference type="InterPro" id="IPR019734">
    <property type="entry name" value="TPR_rpt"/>
</dbReference>
<dbReference type="PANTHER" id="PTHR10130">
    <property type="entry name" value="PEROXISOMAL TARGETING SIGNAL 1 RECEPTOR PEX5"/>
    <property type="match status" value="1"/>
</dbReference>
<dbReference type="EMBL" id="HG793130">
    <property type="protein sequence ID" value="CDK29457.1"/>
    <property type="molecule type" value="Genomic_DNA"/>
</dbReference>
<dbReference type="PROSITE" id="PS50005">
    <property type="entry name" value="TPR"/>
    <property type="match status" value="4"/>
</dbReference>
<dbReference type="Pfam" id="PF13414">
    <property type="entry name" value="TPR_11"/>
    <property type="match status" value="1"/>
</dbReference>
<evidence type="ECO:0000313" key="16">
    <source>
        <dbReference type="EMBL" id="CDK29457.1"/>
    </source>
</evidence>
<dbReference type="GO" id="GO:0005052">
    <property type="term" value="F:peroxisome matrix targeting signal-1 binding"/>
    <property type="evidence" value="ECO:0007669"/>
    <property type="project" value="EnsemblFungi"/>
</dbReference>
<dbReference type="GO" id="GO:0005782">
    <property type="term" value="C:peroxisomal matrix"/>
    <property type="evidence" value="ECO:0007669"/>
    <property type="project" value="EnsemblFungi"/>
</dbReference>
<dbReference type="Gene3D" id="1.25.40.10">
    <property type="entry name" value="Tetratricopeptide repeat domain"/>
    <property type="match status" value="1"/>
</dbReference>
<dbReference type="GO" id="GO:0140597">
    <property type="term" value="F:protein carrier chaperone"/>
    <property type="evidence" value="ECO:0007669"/>
    <property type="project" value="EnsemblFungi"/>
</dbReference>
<evidence type="ECO:0000256" key="7">
    <source>
        <dbReference type="ARBA" id="ARBA00022737"/>
    </source>
</evidence>
<name>W6MUP6_9ASCO</name>